<dbReference type="CDD" id="cd21037">
    <property type="entry name" value="MLKL_NTD"/>
    <property type="match status" value="1"/>
</dbReference>
<dbReference type="InterPro" id="IPR011989">
    <property type="entry name" value="ARM-like"/>
</dbReference>
<dbReference type="PANTHER" id="PTHR45958">
    <property type="entry name" value="RING-TYPE E3 UBIQUITIN TRANSFERASE"/>
    <property type="match status" value="1"/>
</dbReference>
<evidence type="ECO:0000256" key="3">
    <source>
        <dbReference type="ARBA" id="ARBA00012483"/>
    </source>
</evidence>
<dbReference type="InterPro" id="IPR059179">
    <property type="entry name" value="MLKL-like_MCAfunc"/>
</dbReference>
<evidence type="ECO:0000313" key="8">
    <source>
        <dbReference type="Proteomes" id="UP001497512"/>
    </source>
</evidence>
<dbReference type="EMBL" id="OZ019906">
    <property type="protein sequence ID" value="CAK9204774.1"/>
    <property type="molecule type" value="Genomic_DNA"/>
</dbReference>
<reference evidence="7" key="1">
    <citation type="submission" date="2024-02" db="EMBL/GenBank/DDBJ databases">
        <authorList>
            <consortium name="ELIXIR-Norway"/>
            <consortium name="Elixir Norway"/>
        </authorList>
    </citation>
    <scope>NUCLEOTIDE SEQUENCE</scope>
</reference>
<dbReference type="InterPro" id="IPR045210">
    <property type="entry name" value="RING-Ubox_PUB"/>
</dbReference>
<dbReference type="InterPro" id="IPR000225">
    <property type="entry name" value="Armadillo"/>
</dbReference>
<evidence type="ECO:0000256" key="4">
    <source>
        <dbReference type="PROSITE-ProRule" id="PRU00259"/>
    </source>
</evidence>
<evidence type="ECO:0000256" key="1">
    <source>
        <dbReference type="ARBA" id="ARBA00000900"/>
    </source>
</evidence>
<keyword evidence="8" id="KW-1185">Reference proteome</keyword>
<dbReference type="Gene3D" id="3.30.40.10">
    <property type="entry name" value="Zinc/RING finger domain, C3HC4 (zinc finger)"/>
    <property type="match status" value="1"/>
</dbReference>
<feature type="repeat" description="ARM" evidence="4">
    <location>
        <begin position="593"/>
        <end position="637"/>
    </location>
</feature>
<dbReference type="Gene3D" id="1.20.930.20">
    <property type="entry name" value="Adaptor protein Cbl, N-terminal domain"/>
    <property type="match status" value="1"/>
</dbReference>
<evidence type="ECO:0000256" key="5">
    <source>
        <dbReference type="SAM" id="SignalP"/>
    </source>
</evidence>
<comment type="pathway">
    <text evidence="2">Protein modification; protein ubiquitination.</text>
</comment>
<protein>
    <recommendedName>
        <fullName evidence="3">RING-type E3 ubiquitin transferase</fullName>
        <ecNumber evidence="3">2.3.2.27</ecNumber>
    </recommendedName>
</protein>
<dbReference type="CDD" id="cd16664">
    <property type="entry name" value="RING-Ubox_PUB"/>
    <property type="match status" value="1"/>
</dbReference>
<dbReference type="InterPro" id="IPR013083">
    <property type="entry name" value="Znf_RING/FYVE/PHD"/>
</dbReference>
<keyword evidence="5" id="KW-0732">Signal</keyword>
<dbReference type="PROSITE" id="PS51698">
    <property type="entry name" value="U_BOX"/>
    <property type="match status" value="1"/>
</dbReference>
<dbReference type="InterPro" id="IPR036537">
    <property type="entry name" value="Adaptor_Cbl_N_dom_sf"/>
</dbReference>
<dbReference type="SMART" id="SM00185">
    <property type="entry name" value="ARM"/>
    <property type="match status" value="7"/>
</dbReference>
<gene>
    <name evidence="7" type="ORF">CSSPTR1EN2_LOCUS7554</name>
</gene>
<feature type="chain" id="PRO_5047004194" description="RING-type E3 ubiquitin transferase" evidence="5">
    <location>
        <begin position="25"/>
        <end position="1015"/>
    </location>
</feature>
<dbReference type="EC" id="2.3.2.27" evidence="3"/>
<dbReference type="SUPFAM" id="SSF48371">
    <property type="entry name" value="ARM repeat"/>
    <property type="match status" value="2"/>
</dbReference>
<dbReference type="InterPro" id="IPR003613">
    <property type="entry name" value="Ubox_domain"/>
</dbReference>
<dbReference type="SUPFAM" id="SSF57850">
    <property type="entry name" value="RING/U-box"/>
    <property type="match status" value="1"/>
</dbReference>
<organism evidence="7 8">
    <name type="scientific">Sphagnum troendelagicum</name>
    <dbReference type="NCBI Taxonomy" id="128251"/>
    <lineage>
        <taxon>Eukaryota</taxon>
        <taxon>Viridiplantae</taxon>
        <taxon>Streptophyta</taxon>
        <taxon>Embryophyta</taxon>
        <taxon>Bryophyta</taxon>
        <taxon>Sphagnophytina</taxon>
        <taxon>Sphagnopsida</taxon>
        <taxon>Sphagnales</taxon>
        <taxon>Sphagnaceae</taxon>
        <taxon>Sphagnum</taxon>
    </lineage>
</organism>
<dbReference type="Gene3D" id="1.25.10.10">
    <property type="entry name" value="Leucine-rich Repeat Variant"/>
    <property type="match status" value="4"/>
</dbReference>
<feature type="domain" description="U-box" evidence="6">
    <location>
        <begin position="263"/>
        <end position="337"/>
    </location>
</feature>
<dbReference type="PROSITE" id="PS50176">
    <property type="entry name" value="ARM_REPEAT"/>
    <property type="match status" value="1"/>
</dbReference>
<proteinExistence type="predicted"/>
<dbReference type="InterPro" id="IPR052608">
    <property type="entry name" value="U-box_domain_protein"/>
</dbReference>
<feature type="signal peptide" evidence="5">
    <location>
        <begin position="1"/>
        <end position="24"/>
    </location>
</feature>
<dbReference type="SMART" id="SM00504">
    <property type="entry name" value="Ubox"/>
    <property type="match status" value="1"/>
</dbReference>
<comment type="catalytic activity">
    <reaction evidence="1">
        <text>S-ubiquitinyl-[E2 ubiquitin-conjugating enzyme]-L-cysteine + [acceptor protein]-L-lysine = [E2 ubiquitin-conjugating enzyme]-L-cysteine + N(6)-ubiquitinyl-[acceptor protein]-L-lysine.</text>
        <dbReference type="EC" id="2.3.2.27"/>
    </reaction>
</comment>
<dbReference type="Pfam" id="PF04564">
    <property type="entry name" value="U-box"/>
    <property type="match status" value="1"/>
</dbReference>
<evidence type="ECO:0000259" key="6">
    <source>
        <dbReference type="PROSITE" id="PS51698"/>
    </source>
</evidence>
<dbReference type="Proteomes" id="UP001497512">
    <property type="component" value="Chromosome 14"/>
</dbReference>
<evidence type="ECO:0000256" key="2">
    <source>
        <dbReference type="ARBA" id="ARBA00004906"/>
    </source>
</evidence>
<dbReference type="InterPro" id="IPR016024">
    <property type="entry name" value="ARM-type_fold"/>
</dbReference>
<sequence length="1015" mass="111812">MLELIPIGAVLSLITTQVLETARAAEDVLVEKESFRIVAQYLLSIQPALSELQKRNVQNSPAVRYALKALQEDIKKARNLIDSCITKPRFYLLVNCRSIVREAQEIIQDLGKDLQVLSLASLEVSVDIRENVQKLQDEMVNTELQLGNLFTSTMTKLELGIREHRTDRGFANDLIFEIARAVGVPVETTEIRKELASFKKEKDEAAARKEQSEEMFMEQVLVLLSRADVAYNPEATAHAYKERAQSISRYYCSSGDDDDNTFPPLQAFLCPLKMAVMNDPVMLQSGRTYEREDIKRWFDAGHKTDPVTKEELSDLSMHPNVPLRQSIVEWVEHNYCLSIRHVKHMIETGNEAKQRAGFAKLQSLCEENRVNKGWIVAEDGLLSTIVGVLKSQSREIKRDALLTLFMIVKNHVSNKEMVAEVGGVEQIVRCLARDMSVARPAVVLLHEIAQDGKGGNITSVRVKLESDRSAILCLVTLATGRDPEAATSAQFVLQPLSDRDENVIQMAKANWFPPLIARLREGSAASKLAMANVVAEMELTADGKQKMVEQGAVALLVNISMEKSNVEVTAAALGALDRLSFMSQSKSYFVDAGTVPAVLHHLFAGWSHPNIQEIAASILKNLAAEDGTDYFLDSSGAPLELELHIQNLLSMQENMVCSHVVQKHLLGALLGMAAKPNAVKVRTLIRTQQGIPRLLSIIRRVEKDTRDCIIHLLWHLSDEGGTQIAALVHGQQLADDFVLWLKERGKANIQVAAAGILANLPLEDEVLTKSLVDAGVLSELVSVLQSGNEKAQESAISALMRFTDASNIKIQQALASLDILPLLVTLLSSGTAFAKTKAAMALRNFSISTTCLSVEPPMTLSCLCFSPAQPSVCRVHPGNCDVRTTFCLVKAEAIPALVLLVKEKAENGASDAAINALATLVDDDQIRSKGAHLLHESNAIEPMIDLLQQGSADSQERLLTLLEMIFSMKAIREFYCEKACIPLVHLTAHGTLELRKKAAHVLAQLGMIQETSTYF</sequence>
<dbReference type="PANTHER" id="PTHR45958:SF15">
    <property type="entry name" value="RING-TYPE E3 UBIQUITIN TRANSFERASE"/>
    <property type="match status" value="1"/>
</dbReference>
<name>A0ABP0TTQ6_9BRYO</name>
<evidence type="ECO:0000313" key="7">
    <source>
        <dbReference type="EMBL" id="CAK9204774.1"/>
    </source>
</evidence>
<accession>A0ABP0TTQ6</accession>